<dbReference type="InterPro" id="IPR001567">
    <property type="entry name" value="Pept_M3A_M3B_dom"/>
</dbReference>
<dbReference type="Pfam" id="PF08439">
    <property type="entry name" value="Peptidase_M3_N"/>
    <property type="match status" value="1"/>
</dbReference>
<feature type="domain" description="Peptidase M3A/M3B catalytic" evidence="7">
    <location>
        <begin position="208"/>
        <end position="590"/>
    </location>
</feature>
<evidence type="ECO:0000256" key="6">
    <source>
        <dbReference type="RuleBase" id="RU368091"/>
    </source>
</evidence>
<dbReference type="SUPFAM" id="SSF55486">
    <property type="entry name" value="Metalloproteases ('zincins'), catalytic domain"/>
    <property type="match status" value="1"/>
</dbReference>
<dbReference type="AlphaFoldDB" id="A0A6J4VKR7"/>
<dbReference type="Pfam" id="PF01432">
    <property type="entry name" value="Peptidase_M3"/>
    <property type="match status" value="1"/>
</dbReference>
<name>A0A6J4VKR7_9BACT</name>
<keyword evidence="2 6" id="KW-0479">Metal-binding</keyword>
<dbReference type="Gene3D" id="1.20.140.70">
    <property type="entry name" value="Oligopeptidase f, N-terminal domain"/>
    <property type="match status" value="1"/>
</dbReference>
<dbReference type="InterPro" id="IPR013647">
    <property type="entry name" value="OligopepF_N_dom"/>
</dbReference>
<evidence type="ECO:0000313" key="9">
    <source>
        <dbReference type="EMBL" id="CAA9576432.1"/>
    </source>
</evidence>
<protein>
    <recommendedName>
        <fullName evidence="6">Oligopeptidase F</fullName>
        <ecNumber evidence="6">3.4.24.-</ecNumber>
    </recommendedName>
</protein>
<keyword evidence="5 6" id="KW-0482">Metalloprotease</keyword>
<dbReference type="GO" id="GO:0006508">
    <property type="term" value="P:proteolysis"/>
    <property type="evidence" value="ECO:0007669"/>
    <property type="project" value="UniProtKB-KW"/>
</dbReference>
<dbReference type="GO" id="GO:0004222">
    <property type="term" value="F:metalloendopeptidase activity"/>
    <property type="evidence" value="ECO:0007669"/>
    <property type="project" value="UniProtKB-UniRule"/>
</dbReference>
<keyword evidence="3 6" id="KW-0378">Hydrolase</keyword>
<accession>A0A6J4VKR7</accession>
<dbReference type="GO" id="GO:0006518">
    <property type="term" value="P:peptide metabolic process"/>
    <property type="evidence" value="ECO:0007669"/>
    <property type="project" value="TreeGrafter"/>
</dbReference>
<evidence type="ECO:0000256" key="3">
    <source>
        <dbReference type="ARBA" id="ARBA00022801"/>
    </source>
</evidence>
<dbReference type="PANTHER" id="PTHR11804">
    <property type="entry name" value="PROTEASE M3 THIMET OLIGOPEPTIDASE-RELATED"/>
    <property type="match status" value="1"/>
</dbReference>
<evidence type="ECO:0000256" key="1">
    <source>
        <dbReference type="ARBA" id="ARBA00022670"/>
    </source>
</evidence>
<dbReference type="EMBL" id="CADCWK010000389">
    <property type="protein sequence ID" value="CAA9576432.1"/>
    <property type="molecule type" value="Genomic_DNA"/>
</dbReference>
<comment type="similarity">
    <text evidence="6">Belongs to the peptidase M3B family.</text>
</comment>
<reference evidence="9" key="1">
    <citation type="submission" date="2020-02" db="EMBL/GenBank/DDBJ databases">
        <authorList>
            <person name="Meier V. D."/>
        </authorList>
    </citation>
    <scope>NUCLEOTIDE SEQUENCE</scope>
    <source>
        <strain evidence="9">AVDCRST_MAG33</strain>
    </source>
</reference>
<dbReference type="Gene3D" id="1.10.287.830">
    <property type="entry name" value="putative peptidase helix hairpin domain like"/>
    <property type="match status" value="1"/>
</dbReference>
<keyword evidence="4 6" id="KW-0862">Zinc</keyword>
<dbReference type="GO" id="GO:0046872">
    <property type="term" value="F:metal ion binding"/>
    <property type="evidence" value="ECO:0007669"/>
    <property type="project" value="UniProtKB-UniRule"/>
</dbReference>
<dbReference type="InterPro" id="IPR004438">
    <property type="entry name" value="Peptidase_M3B"/>
</dbReference>
<organism evidence="9">
    <name type="scientific">uncultured Thermomicrobiales bacterium</name>
    <dbReference type="NCBI Taxonomy" id="1645740"/>
    <lineage>
        <taxon>Bacteria</taxon>
        <taxon>Pseudomonadati</taxon>
        <taxon>Thermomicrobiota</taxon>
        <taxon>Thermomicrobia</taxon>
        <taxon>Thermomicrobiales</taxon>
        <taxon>environmental samples</taxon>
    </lineage>
</organism>
<evidence type="ECO:0000259" key="8">
    <source>
        <dbReference type="Pfam" id="PF08439"/>
    </source>
</evidence>
<dbReference type="NCBIfam" id="TIGR00181">
    <property type="entry name" value="pepF"/>
    <property type="match status" value="1"/>
</dbReference>
<dbReference type="InterPro" id="IPR042088">
    <property type="entry name" value="OligoPept_F_C"/>
</dbReference>
<gene>
    <name evidence="9" type="ORF">AVDCRST_MAG33-3106</name>
</gene>
<feature type="domain" description="Oligopeptidase F N-terminal" evidence="8">
    <location>
        <begin position="120"/>
        <end position="188"/>
    </location>
</feature>
<dbReference type="Gene3D" id="1.10.1370.20">
    <property type="entry name" value="Oligoendopeptidase f, C-terminal domain"/>
    <property type="match status" value="1"/>
</dbReference>
<keyword evidence="1 6" id="KW-0645">Protease</keyword>
<comment type="cofactor">
    <cofactor evidence="6">
        <name>Zn(2+)</name>
        <dbReference type="ChEBI" id="CHEBI:29105"/>
    </cofactor>
    <text evidence="6">Binds 1 zinc ion.</text>
</comment>
<proteinExistence type="inferred from homology"/>
<evidence type="ECO:0000256" key="2">
    <source>
        <dbReference type="ARBA" id="ARBA00022723"/>
    </source>
</evidence>
<dbReference type="EC" id="3.4.24.-" evidence="6"/>
<comment type="function">
    <text evidence="6">Has oligopeptidase activity and degrades a variety of small bioactive peptides.</text>
</comment>
<dbReference type="CDD" id="cd09608">
    <property type="entry name" value="M3B_PepF"/>
    <property type="match status" value="1"/>
</dbReference>
<sequence length="611" mass="68097">MTATAPQSDIVTRDQIAVEDTWDLSDLYVDSAAWDADAVRVEGQIRLAASHRAFIGDSPMALLKALDDMMAARLTLERLRTYASLRRDEDQTDAEATARYERATRLAIEAGEAFAFFEPELLSLPDERLEALVHDPILRSYHHLLDDLRRRRPHVRSIEIEELLAQSGDVARAASDAFGALDNADLTFGSVRDEDGREVQLTKGRFALLMERKDRSVRQAASETFIKSYVDHQHTLASLYGSSVRTDVYYARVRNHASARAAALFDNNIPDTVYDSLITAVRDAAPTLQRGLELRRRVLGVDQLATWDLRVPLAPSTPRNYPYQEAVEIVLDGLGALGPDYVSDLAGGFGQRWVDVHENKGKRSGAYSWGAYGAHPVILMNWNGTLSDVFTLAHEAGHAMHSFYADRAQTYQDAGYPIFLAEIASTVNETLLTWDLLAKTPEDDVLGRFELLNRMADDISGTLVNQTMYAEFEYRAHQLAEAGEPLTLESLSDIWTDVSAVYLPGVLIDDAARIRWARIPHFYRAYYVYQYATGISAAIAFASQIRDEGEPALERYLGLLKDGGSDYPLALLQKAGLDVTSPEPVRAALREYDRVLGEMETIIDSGRLTQA</sequence>
<evidence type="ECO:0000256" key="4">
    <source>
        <dbReference type="ARBA" id="ARBA00022833"/>
    </source>
</evidence>
<dbReference type="PANTHER" id="PTHR11804:SF84">
    <property type="entry name" value="SACCHAROLYSIN"/>
    <property type="match status" value="1"/>
</dbReference>
<dbReference type="InterPro" id="IPR045090">
    <property type="entry name" value="Pept_M3A_M3B"/>
</dbReference>
<evidence type="ECO:0000259" key="7">
    <source>
        <dbReference type="Pfam" id="PF01432"/>
    </source>
</evidence>
<evidence type="ECO:0000256" key="5">
    <source>
        <dbReference type="ARBA" id="ARBA00023049"/>
    </source>
</evidence>